<keyword evidence="2" id="KW-0812">Transmembrane</keyword>
<keyword evidence="2" id="KW-1133">Transmembrane helix</keyword>
<feature type="transmembrane region" description="Helical" evidence="2">
    <location>
        <begin position="46"/>
        <end position="64"/>
    </location>
</feature>
<sequence>MRIPQSYIQKCKVVAHCFQAVFVFVAACLTIAVMTKDGDIAGATKYFFVMCFLSIPAIIYLTMVPMWSRAQRFASAYAFLAVDVLYTILWFAAFISVAMWNSEGIKEGAAKAKIPDDKRNCTTFIYGDEAKCKVSKAAVGVGVMVFLFFALTTGISGYYLHKFLREGEMPYQSSSSNPHYASGDSAYNNPKDAAWSTEIETAHGRNSSDSLDQRTEHGGNQQEDEYALLHSTETDEGRHPGRPLSWGEDRNGVYGPGAGRTAPPYADYSIHSRGPSVVAGADALSPSGYEEYRSQTAPGLVPFTGLSGVDRQPSHTGSGYSFSGGPERV</sequence>
<feature type="transmembrane region" description="Helical" evidence="2">
    <location>
        <begin position="12"/>
        <end position="34"/>
    </location>
</feature>
<evidence type="ECO:0000313" key="3">
    <source>
        <dbReference type="EMBL" id="KAF5854637.1"/>
    </source>
</evidence>
<evidence type="ECO:0008006" key="5">
    <source>
        <dbReference type="Google" id="ProtNLM"/>
    </source>
</evidence>
<feature type="region of interest" description="Disordered" evidence="1">
    <location>
        <begin position="201"/>
        <end position="222"/>
    </location>
</feature>
<feature type="transmembrane region" description="Helical" evidence="2">
    <location>
        <begin position="76"/>
        <end position="100"/>
    </location>
</feature>
<comment type="caution">
    <text evidence="3">The sequence shown here is derived from an EMBL/GenBank/DDBJ whole genome shotgun (WGS) entry which is preliminary data.</text>
</comment>
<dbReference type="PANTHER" id="PTHR37451:SF3">
    <property type="entry name" value="MARVEL DOMAIN-CONTAINING PROTEIN"/>
    <property type="match status" value="1"/>
</dbReference>
<gene>
    <name evidence="3" type="ORF">GGP41_007412</name>
</gene>
<dbReference type="AlphaFoldDB" id="A0A8H5ZSM9"/>
<evidence type="ECO:0000256" key="2">
    <source>
        <dbReference type="SAM" id="Phobius"/>
    </source>
</evidence>
<keyword evidence="2" id="KW-0472">Membrane</keyword>
<dbReference type="OMA" id="QKCKVVA"/>
<dbReference type="GO" id="GO:0016020">
    <property type="term" value="C:membrane"/>
    <property type="evidence" value="ECO:0007669"/>
    <property type="project" value="UniProtKB-SubCell"/>
</dbReference>
<proteinExistence type="predicted"/>
<evidence type="ECO:0000256" key="1">
    <source>
        <dbReference type="SAM" id="MobiDB-lite"/>
    </source>
</evidence>
<dbReference type="Proteomes" id="UP000624244">
    <property type="component" value="Unassembled WGS sequence"/>
</dbReference>
<feature type="transmembrane region" description="Helical" evidence="2">
    <location>
        <begin position="137"/>
        <end position="160"/>
    </location>
</feature>
<evidence type="ECO:0000313" key="4">
    <source>
        <dbReference type="Proteomes" id="UP000624244"/>
    </source>
</evidence>
<dbReference type="PANTHER" id="PTHR37451">
    <property type="entry name" value="MARVEL DOMAIN"/>
    <property type="match status" value="1"/>
</dbReference>
<feature type="region of interest" description="Disordered" evidence="1">
    <location>
        <begin position="233"/>
        <end position="252"/>
    </location>
</feature>
<organism evidence="3 4">
    <name type="scientific">Cochliobolus sativus</name>
    <name type="common">Common root rot and spot blotch fungus</name>
    <name type="synonym">Bipolaris sorokiniana</name>
    <dbReference type="NCBI Taxonomy" id="45130"/>
    <lineage>
        <taxon>Eukaryota</taxon>
        <taxon>Fungi</taxon>
        <taxon>Dikarya</taxon>
        <taxon>Ascomycota</taxon>
        <taxon>Pezizomycotina</taxon>
        <taxon>Dothideomycetes</taxon>
        <taxon>Pleosporomycetidae</taxon>
        <taxon>Pleosporales</taxon>
        <taxon>Pleosporineae</taxon>
        <taxon>Pleosporaceae</taxon>
        <taxon>Bipolaris</taxon>
    </lineage>
</organism>
<dbReference type="EMBL" id="WNKQ01000001">
    <property type="protein sequence ID" value="KAF5854637.1"/>
    <property type="molecule type" value="Genomic_DNA"/>
</dbReference>
<name>A0A8H5ZSM9_COCSA</name>
<protein>
    <recommendedName>
        <fullName evidence="5">MARVEL domain-containing protein</fullName>
    </recommendedName>
</protein>
<dbReference type="PROSITE" id="PS51257">
    <property type="entry name" value="PROKAR_LIPOPROTEIN"/>
    <property type="match status" value="1"/>
</dbReference>
<reference evidence="3" key="1">
    <citation type="submission" date="2019-11" db="EMBL/GenBank/DDBJ databases">
        <title>Bipolaris sorokiniana Genome sequencing.</title>
        <authorList>
            <person name="Wang H."/>
        </authorList>
    </citation>
    <scope>NUCLEOTIDE SEQUENCE</scope>
</reference>
<accession>A0A8H5ZSM9</accession>
<feature type="region of interest" description="Disordered" evidence="1">
    <location>
        <begin position="303"/>
        <end position="329"/>
    </location>
</feature>